<reference evidence="1 2" key="1">
    <citation type="submission" date="2016-03" db="EMBL/GenBank/DDBJ databases">
        <title>Genome Sequence and Comparative Pathogenic Determinants of Uropathogenic Escherichia coli O25b:H4, a Clinical Isolate from Saudi Arabia.</title>
        <authorList>
            <person name="Alyamani E.A.J."/>
            <person name="Khiyami M.A."/>
            <person name="Booq R.Y."/>
            <person name="Bahwerth F.S."/>
            <person name="Vaisvil B."/>
            <person name="Schmitt D.P."/>
            <person name="Kapatral V."/>
        </authorList>
    </citation>
    <scope>NUCLEOTIDE SEQUENCE [LARGE SCALE GENOMIC DNA]</scope>
    <source>
        <strain evidence="1 2">O25b:H4</strain>
    </source>
</reference>
<name>A0A192CKS4_ECO25</name>
<dbReference type="PATRIC" id="fig|941280.3.peg.5498"/>
<evidence type="ECO:0000313" key="1">
    <source>
        <dbReference type="EMBL" id="ANK06803.1"/>
    </source>
</evidence>
<proteinExistence type="predicted"/>
<gene>
    <name evidence="1" type="ORF">WLH_05542</name>
</gene>
<protein>
    <submittedName>
        <fullName evidence="1">Uncharacterized protein</fullName>
    </submittedName>
</protein>
<organism evidence="1 2">
    <name type="scientific">Escherichia coli O25b:H4</name>
    <dbReference type="NCBI Taxonomy" id="941280"/>
    <lineage>
        <taxon>Bacteria</taxon>
        <taxon>Pseudomonadati</taxon>
        <taxon>Pseudomonadota</taxon>
        <taxon>Gammaproteobacteria</taxon>
        <taxon>Enterobacterales</taxon>
        <taxon>Enterobacteriaceae</taxon>
        <taxon>Escherichia</taxon>
    </lineage>
</organism>
<dbReference type="Proteomes" id="UP000183316">
    <property type="component" value="Chromosome"/>
</dbReference>
<dbReference type="AlphaFoldDB" id="A0A192CKS4"/>
<dbReference type="EMBL" id="CP015085">
    <property type="protein sequence ID" value="ANK06803.1"/>
    <property type="molecule type" value="Genomic_DNA"/>
</dbReference>
<sequence length="97" mass="10512">MRAFCVSVSEYSTHNGGSGQRAPLPLSATESLGTCSTTEASSPSHVIKRYGERAQRVREGVSLNRGKDLRPEWSKSWAEPILATGVLTFELPSVEFG</sequence>
<accession>A0A192CKS4</accession>
<evidence type="ECO:0000313" key="2">
    <source>
        <dbReference type="Proteomes" id="UP000183316"/>
    </source>
</evidence>